<accession>A0ABX6P5S1</accession>
<organism evidence="1 2">
    <name type="scientific">Ramlibacter terrae</name>
    <dbReference type="NCBI Taxonomy" id="2732511"/>
    <lineage>
        <taxon>Bacteria</taxon>
        <taxon>Pseudomonadati</taxon>
        <taxon>Pseudomonadota</taxon>
        <taxon>Betaproteobacteria</taxon>
        <taxon>Burkholderiales</taxon>
        <taxon>Comamonadaceae</taxon>
        <taxon>Ramlibacter</taxon>
    </lineage>
</organism>
<proteinExistence type="predicted"/>
<protein>
    <submittedName>
        <fullName evidence="1">Uncharacterized protein</fullName>
    </submittedName>
</protein>
<keyword evidence="2" id="KW-1185">Reference proteome</keyword>
<evidence type="ECO:0000313" key="2">
    <source>
        <dbReference type="Proteomes" id="UP000500826"/>
    </source>
</evidence>
<gene>
    <name evidence="1" type="ORF">HK414_24970</name>
</gene>
<dbReference type="Proteomes" id="UP000500826">
    <property type="component" value="Chromosome"/>
</dbReference>
<reference evidence="1 2" key="2">
    <citation type="submission" date="2020-05" db="EMBL/GenBank/DDBJ databases">
        <authorList>
            <person name="Khan S.A."/>
            <person name="Jeon C.O."/>
            <person name="Chun B.H."/>
        </authorList>
    </citation>
    <scope>NUCLEOTIDE SEQUENCE [LARGE SCALE GENOMIC DNA]</scope>
    <source>
        <strain evidence="1 2">H242</strain>
    </source>
</reference>
<reference evidence="1 2" key="1">
    <citation type="submission" date="2020-05" db="EMBL/GenBank/DDBJ databases">
        <title>Ramlibacter rhizophilus sp. nov., isolated from rhizosphere soil of national flower Mugunghwa from South Korea.</title>
        <authorList>
            <person name="Zheng-Fei Y."/>
            <person name="Huan T."/>
        </authorList>
    </citation>
    <scope>NUCLEOTIDE SEQUENCE [LARGE SCALE GENOMIC DNA]</scope>
    <source>
        <strain evidence="1 2">H242</strain>
    </source>
</reference>
<sequence>MGDVDIETFPTLLVAHGTRVLFLGPIAPGGPQVARLLASLQAQQVPAHGPGPTEQALFARLHADVLTRAGT</sequence>
<name>A0ABX6P5S1_9BURK</name>
<dbReference type="EMBL" id="CP053418">
    <property type="protein sequence ID" value="QJW85420.1"/>
    <property type="molecule type" value="Genomic_DNA"/>
</dbReference>
<evidence type="ECO:0000313" key="1">
    <source>
        <dbReference type="EMBL" id="QJW85420.1"/>
    </source>
</evidence>